<dbReference type="Proteomes" id="UP000264086">
    <property type="component" value="Segment"/>
</dbReference>
<protein>
    <submittedName>
        <fullName evidence="1">Uncharacterized protein</fullName>
    </submittedName>
</protein>
<dbReference type="RefSeq" id="YP_010055125.1">
    <property type="nucleotide sequence ID" value="NC_054661.1"/>
</dbReference>
<proteinExistence type="predicted"/>
<sequence length="66" mass="7448">MGGIPPLTSLPYTARRTTAMTPKFRTRDLNVRDSKRKDKATTLARREIRTQKYESNPAVNRIAASA</sequence>
<reference evidence="1 2" key="1">
    <citation type="submission" date="2018-07" db="EMBL/GenBank/DDBJ databases">
        <authorList>
            <person name="Amani N.Z."/>
            <person name="Ambroziak M.E."/>
            <person name="Biju A."/>
            <person name="Bushnell W."/>
            <person name="Calia C.N."/>
            <person name="Chen Y.J."/>
            <person name="Hill L.T."/>
            <person name="Karpinska S."/>
            <person name="Martinez K.C."/>
            <person name="Medwid J.R."/>
            <person name="Nguyen C."/>
            <person name="Oliver A."/>
            <person name="Pham J.P."/>
            <person name="Ramsey M.R."/>
            <person name="Ravi S."/>
            <person name="Sardina J.R."/>
            <person name="Senecal S.L."/>
            <person name="Sheen J."/>
            <person name="Shende N.V."/>
            <person name="Shi C.Y."/>
            <person name="Stuart L.C."/>
            <person name="Vu L."/>
            <person name="Wang L.Q."/>
            <person name="West L.J."/>
            <person name="Westgaard A.C."/>
            <person name="Liu R.B."/>
            <person name="Pierce E.C."/>
            <person name="Mohan S."/>
            <person name="Pogliano J."/>
            <person name="Delesalle V.A."/>
            <person name="Garlena R.A."/>
            <person name="Russell D.A."/>
            <person name="Pope W.H."/>
            <person name="Jacobs-Sera D."/>
            <person name="Hatfull G.F."/>
        </authorList>
    </citation>
    <scope>NUCLEOTIDE SEQUENCE [LARGE SCALE GENOMIC DNA]</scope>
</reference>
<evidence type="ECO:0000313" key="1">
    <source>
        <dbReference type="EMBL" id="AXQ61126.1"/>
    </source>
</evidence>
<keyword evidence="2" id="KW-1185">Reference proteome</keyword>
<name>A0A385DP47_9CAUD</name>
<dbReference type="EMBL" id="MH669004">
    <property type="protein sequence ID" value="AXQ61126.1"/>
    <property type="molecule type" value="Genomic_DNA"/>
</dbReference>
<dbReference type="GeneID" id="64471046"/>
<organism evidence="1 2">
    <name type="scientific">Streptomyces phage Hank144</name>
    <dbReference type="NCBI Taxonomy" id="2301573"/>
    <lineage>
        <taxon>Viruses</taxon>
        <taxon>Duplodnaviria</taxon>
        <taxon>Heunggongvirae</taxon>
        <taxon>Uroviricota</taxon>
        <taxon>Caudoviricetes</taxon>
        <taxon>Arquatrovirinae</taxon>
        <taxon>Janusvirus</taxon>
        <taxon>Janusvirus hank144</taxon>
    </lineage>
</organism>
<accession>A0A385DP47</accession>
<evidence type="ECO:0000313" key="2">
    <source>
        <dbReference type="Proteomes" id="UP000264086"/>
    </source>
</evidence>
<gene>
    <name evidence="1" type="primary">73</name>
    <name evidence="1" type="ORF">SEA_HANK144_73</name>
</gene>
<dbReference type="KEGG" id="vg:64471046"/>